<protein>
    <submittedName>
        <fullName evidence="1">Uncharacterized protein</fullName>
    </submittedName>
</protein>
<dbReference type="VEuPathDB" id="FungiDB:ASPTUDRAFT_245281"/>
<dbReference type="STRING" id="767770.A0A1L9NMG1"/>
<gene>
    <name evidence="1" type="ORF">ASPTUDRAFT_245281</name>
</gene>
<dbReference type="Pfam" id="PF23731">
    <property type="entry name" value="ARM_ECM29_C"/>
    <property type="match status" value="1"/>
</dbReference>
<evidence type="ECO:0000313" key="1">
    <source>
        <dbReference type="EMBL" id="OJI90496.1"/>
    </source>
</evidence>
<evidence type="ECO:0000313" key="2">
    <source>
        <dbReference type="Proteomes" id="UP000184304"/>
    </source>
</evidence>
<sequence length="194" mass="22089">MMLKIKEIQWMWIRTNPGRHVGGLCGMHLTMPQFCIAYFSKEWVPLQLASPPNHQYANGNQALHGHLDESRPVLHRILVGHGGRNVQVTLYRELRAVFDQIGAWASDRSGEPDRRGPQESLAALTVEIFAHEIDLSVEAVRAERAQAAVAYFELCKQTELPIDQAIQKLVKSWREEERSGPVRQILDRALVHLQ</sequence>
<dbReference type="Proteomes" id="UP000184304">
    <property type="component" value="Unassembled WGS sequence"/>
</dbReference>
<organism evidence="1 2">
    <name type="scientific">Aspergillus tubingensis (strain CBS 134.48)</name>
    <dbReference type="NCBI Taxonomy" id="767770"/>
    <lineage>
        <taxon>Eukaryota</taxon>
        <taxon>Fungi</taxon>
        <taxon>Dikarya</taxon>
        <taxon>Ascomycota</taxon>
        <taxon>Pezizomycotina</taxon>
        <taxon>Eurotiomycetes</taxon>
        <taxon>Eurotiomycetidae</taxon>
        <taxon>Eurotiales</taxon>
        <taxon>Aspergillaceae</taxon>
        <taxon>Aspergillus</taxon>
        <taxon>Aspergillus subgen. Circumdati</taxon>
    </lineage>
</organism>
<reference evidence="2" key="1">
    <citation type="journal article" date="2017" name="Genome Biol.">
        <title>Comparative genomics reveals high biological diversity and specific adaptations in the industrially and medically important fungal genus Aspergillus.</title>
        <authorList>
            <person name="de Vries R.P."/>
            <person name="Riley R."/>
            <person name="Wiebenga A."/>
            <person name="Aguilar-Osorio G."/>
            <person name="Amillis S."/>
            <person name="Uchima C.A."/>
            <person name="Anderluh G."/>
            <person name="Asadollahi M."/>
            <person name="Askin M."/>
            <person name="Barry K."/>
            <person name="Battaglia E."/>
            <person name="Bayram O."/>
            <person name="Benocci T."/>
            <person name="Braus-Stromeyer S.A."/>
            <person name="Caldana C."/>
            <person name="Canovas D."/>
            <person name="Cerqueira G.C."/>
            <person name="Chen F."/>
            <person name="Chen W."/>
            <person name="Choi C."/>
            <person name="Clum A."/>
            <person name="Dos Santos R.A."/>
            <person name="Damasio A.R."/>
            <person name="Diallinas G."/>
            <person name="Emri T."/>
            <person name="Fekete E."/>
            <person name="Flipphi M."/>
            <person name="Freyberg S."/>
            <person name="Gallo A."/>
            <person name="Gournas C."/>
            <person name="Habgood R."/>
            <person name="Hainaut M."/>
            <person name="Harispe M.L."/>
            <person name="Henrissat B."/>
            <person name="Hilden K.S."/>
            <person name="Hope R."/>
            <person name="Hossain A."/>
            <person name="Karabika E."/>
            <person name="Karaffa L."/>
            <person name="Karanyi Z."/>
            <person name="Krasevec N."/>
            <person name="Kuo A."/>
            <person name="Kusch H."/>
            <person name="LaButti K."/>
            <person name="Lagendijk E.L."/>
            <person name="Lapidus A."/>
            <person name="Levasseur A."/>
            <person name="Lindquist E."/>
            <person name="Lipzen A."/>
            <person name="Logrieco A.F."/>
            <person name="MacCabe A."/>
            <person name="Maekelae M.R."/>
            <person name="Malavazi I."/>
            <person name="Melin P."/>
            <person name="Meyer V."/>
            <person name="Mielnichuk N."/>
            <person name="Miskei M."/>
            <person name="Molnar A.P."/>
            <person name="Mule G."/>
            <person name="Ngan C.Y."/>
            <person name="Orejas M."/>
            <person name="Orosz E."/>
            <person name="Ouedraogo J.P."/>
            <person name="Overkamp K.M."/>
            <person name="Park H.-S."/>
            <person name="Perrone G."/>
            <person name="Piumi F."/>
            <person name="Punt P.J."/>
            <person name="Ram A.F."/>
            <person name="Ramon A."/>
            <person name="Rauscher S."/>
            <person name="Record E."/>
            <person name="Riano-Pachon D.M."/>
            <person name="Robert V."/>
            <person name="Roehrig J."/>
            <person name="Ruller R."/>
            <person name="Salamov A."/>
            <person name="Salih N.S."/>
            <person name="Samson R.A."/>
            <person name="Sandor E."/>
            <person name="Sanguinetti M."/>
            <person name="Schuetze T."/>
            <person name="Sepcic K."/>
            <person name="Shelest E."/>
            <person name="Sherlock G."/>
            <person name="Sophianopoulou V."/>
            <person name="Squina F.M."/>
            <person name="Sun H."/>
            <person name="Susca A."/>
            <person name="Todd R.B."/>
            <person name="Tsang A."/>
            <person name="Unkles S.E."/>
            <person name="van de Wiele N."/>
            <person name="van Rossen-Uffink D."/>
            <person name="Oliveira J.V."/>
            <person name="Vesth T.C."/>
            <person name="Visser J."/>
            <person name="Yu J.-H."/>
            <person name="Zhou M."/>
            <person name="Andersen M.R."/>
            <person name="Archer D.B."/>
            <person name="Baker S.E."/>
            <person name="Benoit I."/>
            <person name="Brakhage A.A."/>
            <person name="Braus G.H."/>
            <person name="Fischer R."/>
            <person name="Frisvad J.C."/>
            <person name="Goldman G.H."/>
            <person name="Houbraken J."/>
            <person name="Oakley B."/>
            <person name="Pocsi I."/>
            <person name="Scazzocchio C."/>
            <person name="Seiboth B."/>
            <person name="vanKuyk P.A."/>
            <person name="Wortman J."/>
            <person name="Dyer P.S."/>
            <person name="Grigoriev I.V."/>
        </authorList>
    </citation>
    <scope>NUCLEOTIDE SEQUENCE [LARGE SCALE GENOMIC DNA]</scope>
    <source>
        <strain evidence="2">CBS 134.48</strain>
    </source>
</reference>
<keyword evidence="2" id="KW-1185">Reference proteome</keyword>
<proteinExistence type="predicted"/>
<name>A0A1L9NMG1_ASPTC</name>
<accession>A0A1L9NMG1</accession>
<dbReference type="AlphaFoldDB" id="A0A1L9NMG1"/>
<dbReference type="EMBL" id="KV878176">
    <property type="protein sequence ID" value="OJI90496.1"/>
    <property type="molecule type" value="Genomic_DNA"/>
</dbReference>